<gene>
    <name evidence="1" type="ordered locus">MAE_48770</name>
</gene>
<accession>B0JVV6</accession>
<reference evidence="1 2" key="1">
    <citation type="journal article" date="2007" name="DNA Res.">
        <title>Complete genomic structure of the bloom-forming toxic cyanobacterium Microcystis aeruginosa NIES-843.</title>
        <authorList>
            <person name="Kaneko T."/>
            <person name="Nakajima N."/>
            <person name="Okamoto S."/>
            <person name="Suzuki I."/>
            <person name="Tanabe Y."/>
            <person name="Tamaoki M."/>
            <person name="Nakamura Y."/>
            <person name="Kasai F."/>
            <person name="Watanabe A."/>
            <person name="Kawashima K."/>
            <person name="Kishida Y."/>
            <person name="Ono A."/>
            <person name="Shimizu Y."/>
            <person name="Takahashi C."/>
            <person name="Minami C."/>
            <person name="Fujishiro T."/>
            <person name="Kohara M."/>
            <person name="Katoh M."/>
            <person name="Nakazaki N."/>
            <person name="Nakayama S."/>
            <person name="Yamada M."/>
            <person name="Tabata S."/>
            <person name="Watanabe M.M."/>
        </authorList>
    </citation>
    <scope>NUCLEOTIDE SEQUENCE [LARGE SCALE GENOMIC DNA]</scope>
    <source>
        <strain evidence="2">NIES-843 / IAM M-247</strain>
    </source>
</reference>
<sequence length="76" mass="8298">MPLLGLTLPPEAVAVCPTAKIRKPSSRIFLAALMSLSWFSPHLGHCQLRISKLKLSTGFKQLLQVLELGKNLSTSI</sequence>
<dbReference type="KEGG" id="mar:MAE_48770"/>
<dbReference type="PaxDb" id="449447-MAE_48770"/>
<dbReference type="HOGENOM" id="CLU_2650415_0_0_3"/>
<organism evidence="1 2">
    <name type="scientific">Microcystis aeruginosa (strain NIES-843 / IAM M-2473)</name>
    <dbReference type="NCBI Taxonomy" id="449447"/>
    <lineage>
        <taxon>Bacteria</taxon>
        <taxon>Bacillati</taxon>
        <taxon>Cyanobacteriota</taxon>
        <taxon>Cyanophyceae</taxon>
        <taxon>Oscillatoriophycideae</taxon>
        <taxon>Chroococcales</taxon>
        <taxon>Microcystaceae</taxon>
        <taxon>Microcystis</taxon>
    </lineage>
</organism>
<dbReference type="EnsemblBacteria" id="BAG04699">
    <property type="protein sequence ID" value="BAG04699"/>
    <property type="gene ID" value="MAE_48770"/>
</dbReference>
<dbReference type="Proteomes" id="UP000001510">
    <property type="component" value="Chromosome"/>
</dbReference>
<evidence type="ECO:0000313" key="1">
    <source>
        <dbReference type="EMBL" id="BAG04699.1"/>
    </source>
</evidence>
<proteinExistence type="predicted"/>
<dbReference type="EMBL" id="AP009552">
    <property type="protein sequence ID" value="BAG04699.1"/>
    <property type="molecule type" value="Genomic_DNA"/>
</dbReference>
<keyword evidence="2" id="KW-1185">Reference proteome</keyword>
<evidence type="ECO:0000313" key="2">
    <source>
        <dbReference type="Proteomes" id="UP000001510"/>
    </source>
</evidence>
<name>B0JVV6_MICAN</name>
<protein>
    <submittedName>
        <fullName evidence="1">Uncharacterized protein</fullName>
    </submittedName>
</protein>
<dbReference type="AlphaFoldDB" id="B0JVV6"/>